<evidence type="ECO:0000256" key="5">
    <source>
        <dbReference type="ARBA" id="ARBA00022968"/>
    </source>
</evidence>
<name>A0A5B8HVZ7_9VIRU</name>
<keyword evidence="6" id="KW-1133">Transmembrane helix</keyword>
<keyword evidence="5" id="KW-0735">Signal-anchor</keyword>
<dbReference type="GO" id="GO:0070403">
    <property type="term" value="F:NAD+ binding"/>
    <property type="evidence" value="ECO:0007669"/>
    <property type="project" value="InterPro"/>
</dbReference>
<evidence type="ECO:0000256" key="12">
    <source>
        <dbReference type="ARBA" id="ARBA00037859"/>
    </source>
</evidence>
<keyword evidence="4" id="KW-0210">Decarboxylase</keyword>
<keyword evidence="3" id="KW-0812">Transmembrane</keyword>
<dbReference type="GO" id="GO:0048040">
    <property type="term" value="F:UDP-glucuronate decarboxylase activity"/>
    <property type="evidence" value="ECO:0007669"/>
    <property type="project" value="TreeGrafter"/>
</dbReference>
<dbReference type="CDD" id="cd05230">
    <property type="entry name" value="UGD_SDR_e"/>
    <property type="match status" value="1"/>
</dbReference>
<organism evidence="14">
    <name type="scientific">Mimiviridae sp. ChoanoV1</name>
    <dbReference type="NCBI Taxonomy" id="2596887"/>
    <lineage>
        <taxon>Viruses</taxon>
        <taxon>Varidnaviria</taxon>
        <taxon>Bamfordvirae</taxon>
        <taxon>Nucleocytoviricota</taxon>
        <taxon>Megaviricetes</taxon>
        <taxon>Imitervirales</taxon>
        <taxon>Schizomimiviridae</taxon>
    </lineage>
</organism>
<dbReference type="FunFam" id="3.40.50.720:FF:000065">
    <property type="entry name" value="UDP-glucuronic acid decarboxylase 1"/>
    <property type="match status" value="1"/>
</dbReference>
<sequence>MIILVTGGTGFIGSNLCRVLVKDKNNHVICLDNNITGSLDNIKDLKNLDNFEFIRHDICKEIMLEVDQIFHLACPASPKNYQKNGIKTIKTNILGSLNVLGLAKRTNARVLLSSTSEVYGDPLESPQKESYWGNVNPVGIRSCYDEGKRCAESLMIEYNRRCGVDIRIARIFNTYGPYLNKDDGRVVSNFINQAINNNDITIYGNGEQTRSFCFVSDLVEGLIKLMNCQTSEKTIMPINLGNPNEITVNKLAEIIIKLTSSKSKIINHKLPKDDPLKRNPCIKKAQELLNWNPEIDLELGLNLTINYFTSLLKTYK</sequence>
<dbReference type="PANTHER" id="PTHR43078:SF6">
    <property type="entry name" value="UDP-GLUCURONIC ACID DECARBOXYLASE 1"/>
    <property type="match status" value="1"/>
</dbReference>
<protein>
    <recommendedName>
        <fullName evidence="13">NAD-dependent epimerase/dehydratase domain-containing protein</fullName>
    </recommendedName>
</protein>
<comment type="subcellular location">
    <subcellularLocation>
        <location evidence="2">Golgi apparatus membrane</location>
        <topology evidence="2">Single-pass type II membrane protein</topology>
    </subcellularLocation>
    <subcellularLocation>
        <location evidence="12">Golgi apparatus</location>
        <location evidence="12">Golgi stack membrane</location>
    </subcellularLocation>
</comment>
<evidence type="ECO:0000256" key="3">
    <source>
        <dbReference type="ARBA" id="ARBA00022692"/>
    </source>
</evidence>
<evidence type="ECO:0000256" key="6">
    <source>
        <dbReference type="ARBA" id="ARBA00022989"/>
    </source>
</evidence>
<evidence type="ECO:0000256" key="7">
    <source>
        <dbReference type="ARBA" id="ARBA00023027"/>
    </source>
</evidence>
<evidence type="ECO:0000256" key="9">
    <source>
        <dbReference type="ARBA" id="ARBA00023136"/>
    </source>
</evidence>
<evidence type="ECO:0000256" key="11">
    <source>
        <dbReference type="ARBA" id="ARBA00023239"/>
    </source>
</evidence>
<evidence type="ECO:0000259" key="13">
    <source>
        <dbReference type="Pfam" id="PF01370"/>
    </source>
</evidence>
<proteinExistence type="predicted"/>
<keyword evidence="11" id="KW-0456">Lyase</keyword>
<gene>
    <name evidence="14" type="ORF">1_218</name>
</gene>
<dbReference type="EMBL" id="MK250085">
    <property type="protein sequence ID" value="QDY51833.1"/>
    <property type="molecule type" value="Genomic_DNA"/>
</dbReference>
<evidence type="ECO:0000256" key="2">
    <source>
        <dbReference type="ARBA" id="ARBA00004323"/>
    </source>
</evidence>
<evidence type="ECO:0000256" key="1">
    <source>
        <dbReference type="ARBA" id="ARBA00001911"/>
    </source>
</evidence>
<evidence type="ECO:0000313" key="14">
    <source>
        <dbReference type="EMBL" id="QDY51833.1"/>
    </source>
</evidence>
<evidence type="ECO:0000256" key="10">
    <source>
        <dbReference type="ARBA" id="ARBA00023180"/>
    </source>
</evidence>
<comment type="cofactor">
    <cofactor evidence="1">
        <name>NAD(+)</name>
        <dbReference type="ChEBI" id="CHEBI:57540"/>
    </cofactor>
</comment>
<dbReference type="GO" id="GO:0033320">
    <property type="term" value="P:UDP-D-xylose biosynthetic process"/>
    <property type="evidence" value="ECO:0007669"/>
    <property type="project" value="UniProtKB-UniPathway"/>
</dbReference>
<dbReference type="Pfam" id="PF01370">
    <property type="entry name" value="Epimerase"/>
    <property type="match status" value="1"/>
</dbReference>
<keyword evidence="8" id="KW-0333">Golgi apparatus</keyword>
<feature type="domain" description="NAD-dependent epimerase/dehydratase" evidence="13">
    <location>
        <begin position="3"/>
        <end position="231"/>
    </location>
</feature>
<dbReference type="InterPro" id="IPR001509">
    <property type="entry name" value="Epimerase_deHydtase"/>
</dbReference>
<keyword evidence="10" id="KW-0325">Glycoprotein</keyword>
<keyword evidence="7" id="KW-0520">NAD</keyword>
<dbReference type="GO" id="GO:0042732">
    <property type="term" value="P:D-xylose metabolic process"/>
    <property type="evidence" value="ECO:0007669"/>
    <property type="project" value="InterPro"/>
</dbReference>
<dbReference type="Gene3D" id="3.40.50.720">
    <property type="entry name" value="NAD(P)-binding Rossmann-like Domain"/>
    <property type="match status" value="1"/>
</dbReference>
<keyword evidence="9" id="KW-0472">Membrane</keyword>
<reference evidence="14" key="1">
    <citation type="submission" date="2018-11" db="EMBL/GenBank/DDBJ databases">
        <title>A distinct lineage of giant viruses engineers rhodopsin photosystems in predatory marine eukaryotes.</title>
        <authorList>
            <person name="Needham D.M."/>
            <person name="Yoshizawa S."/>
            <person name="Hosaka T."/>
            <person name="Poirier C."/>
            <person name="Choi C.-J."/>
            <person name="Hehenberger E."/>
            <person name="Irwin N.A.T."/>
            <person name="Wilken S."/>
            <person name="Yung C.-M."/>
            <person name="Bachy C."/>
            <person name="Kurihara R."/>
            <person name="Nakajima Y."/>
            <person name="Kojima K."/>
            <person name="Kimura-Someya T."/>
            <person name="Leonard G."/>
            <person name="Malmstrom R.R."/>
            <person name="Mende D."/>
            <person name="Olson D.K."/>
            <person name="Sudo Y."/>
            <person name="Sudek S."/>
            <person name="Richards T.A."/>
            <person name="DeLong E.F."/>
            <person name="Keeling P.J."/>
            <person name="Santoro A.E."/>
            <person name="Shirouzu M."/>
            <person name="Iwasaki W."/>
            <person name="Worden A.Z."/>
        </authorList>
    </citation>
    <scope>NUCLEOTIDE SEQUENCE</scope>
</reference>
<dbReference type="InterPro" id="IPR044516">
    <property type="entry name" value="UXS-like"/>
</dbReference>
<dbReference type="UniPathway" id="UPA00796">
    <property type="reaction ID" value="UER00771"/>
</dbReference>
<dbReference type="SUPFAM" id="SSF51735">
    <property type="entry name" value="NAD(P)-binding Rossmann-fold domains"/>
    <property type="match status" value="1"/>
</dbReference>
<evidence type="ECO:0000256" key="8">
    <source>
        <dbReference type="ARBA" id="ARBA00023034"/>
    </source>
</evidence>
<accession>A0A5B8HVZ7</accession>
<evidence type="ECO:0000256" key="4">
    <source>
        <dbReference type="ARBA" id="ARBA00022793"/>
    </source>
</evidence>
<dbReference type="PANTHER" id="PTHR43078">
    <property type="entry name" value="UDP-GLUCURONIC ACID DECARBOXYLASE-RELATED"/>
    <property type="match status" value="1"/>
</dbReference>
<dbReference type="InterPro" id="IPR036291">
    <property type="entry name" value="NAD(P)-bd_dom_sf"/>
</dbReference>